<evidence type="ECO:0000313" key="2">
    <source>
        <dbReference type="Proteomes" id="UP000811844"/>
    </source>
</evidence>
<organism evidence="1 2">
    <name type="scientific">Shewanella intestini</name>
    <dbReference type="NCBI Taxonomy" id="2017544"/>
    <lineage>
        <taxon>Bacteria</taxon>
        <taxon>Pseudomonadati</taxon>
        <taxon>Pseudomonadota</taxon>
        <taxon>Gammaproteobacteria</taxon>
        <taxon>Alteromonadales</taxon>
        <taxon>Shewanellaceae</taxon>
        <taxon>Shewanella</taxon>
    </lineage>
</organism>
<evidence type="ECO:0000313" key="1">
    <source>
        <dbReference type="EMBL" id="MBR9729183.1"/>
    </source>
</evidence>
<dbReference type="RefSeq" id="WP_153665817.1">
    <property type="nucleotide sequence ID" value="NZ_JAAIKR010000016.1"/>
</dbReference>
<dbReference type="Pfam" id="PF12119">
    <property type="entry name" value="DUF3581"/>
    <property type="match status" value="1"/>
</dbReference>
<keyword evidence="2" id="KW-1185">Reference proteome</keyword>
<dbReference type="InterPro" id="IPR021974">
    <property type="entry name" value="DUF3581"/>
</dbReference>
<dbReference type="Proteomes" id="UP000811844">
    <property type="component" value="Unassembled WGS sequence"/>
</dbReference>
<proteinExistence type="predicted"/>
<reference evidence="1 2" key="1">
    <citation type="submission" date="2020-02" db="EMBL/GenBank/DDBJ databases">
        <title>Shewanella WXL01 sp. nov., a marine bacterium isolated from green algae in Luhuitou Fringing Reef (Northern South China Sea).</title>
        <authorList>
            <person name="Wang X."/>
        </authorList>
    </citation>
    <scope>NUCLEOTIDE SEQUENCE [LARGE SCALE GENOMIC DNA]</scope>
    <source>
        <strain evidence="1 2">MCCC 1A01895</strain>
    </source>
</reference>
<gene>
    <name evidence="1" type="ORF">G3R48_14475</name>
</gene>
<dbReference type="EMBL" id="JAAIKR010000016">
    <property type="protein sequence ID" value="MBR9729183.1"/>
    <property type="molecule type" value="Genomic_DNA"/>
</dbReference>
<sequence>MFLSPYYSKQQQTVVISAQQASDFAKQVAGDFNPIHNVGAKRFCVPGDLLFALVLTEYGLSQQMQFNFQGMVGDSVELMINADVDDDFDIQDNKQKTYLNVKRRGDLCQCDTQKAAFIKSYVAFSGVNFIHVLIPLMRQHNVMINPARPLVIYESMAFELNHFDFDEMNLSLIEQSLTVDGKRGDVKLTFELTSQGKVIGTGIKTLVLSGLRELEHDKIEQMCQTYEGSKVT</sequence>
<accession>A0ABS5I5S5</accession>
<name>A0ABS5I5S5_9GAMM</name>
<comment type="caution">
    <text evidence="1">The sequence shown here is derived from an EMBL/GenBank/DDBJ whole genome shotgun (WGS) entry which is preliminary data.</text>
</comment>
<protein>
    <submittedName>
        <fullName evidence="1">DUF3581 family protein</fullName>
    </submittedName>
</protein>